<feature type="transmembrane region" description="Helical" evidence="7">
    <location>
        <begin position="78"/>
        <end position="99"/>
    </location>
</feature>
<protein>
    <submittedName>
        <fullName evidence="9">Carbohydrate ABC transporter permease</fullName>
    </submittedName>
</protein>
<evidence type="ECO:0000256" key="3">
    <source>
        <dbReference type="ARBA" id="ARBA00022475"/>
    </source>
</evidence>
<evidence type="ECO:0000259" key="8">
    <source>
        <dbReference type="PROSITE" id="PS50928"/>
    </source>
</evidence>
<evidence type="ECO:0000256" key="6">
    <source>
        <dbReference type="ARBA" id="ARBA00023136"/>
    </source>
</evidence>
<feature type="domain" description="ABC transmembrane type-1" evidence="8">
    <location>
        <begin position="73"/>
        <end position="265"/>
    </location>
</feature>
<dbReference type="Proteomes" id="UP000318834">
    <property type="component" value="Unassembled WGS sequence"/>
</dbReference>
<comment type="similarity">
    <text evidence="7">Belongs to the binding-protein-dependent transport system permease family.</text>
</comment>
<feature type="transmembrane region" description="Helical" evidence="7">
    <location>
        <begin position="12"/>
        <end position="32"/>
    </location>
</feature>
<dbReference type="PANTHER" id="PTHR32243">
    <property type="entry name" value="MALTOSE TRANSPORT SYSTEM PERMEASE-RELATED"/>
    <property type="match status" value="1"/>
</dbReference>
<evidence type="ECO:0000313" key="9">
    <source>
        <dbReference type="EMBL" id="TMI74551.1"/>
    </source>
</evidence>
<proteinExistence type="inferred from homology"/>
<reference evidence="9 10" key="1">
    <citation type="journal article" date="2019" name="Nat. Microbiol.">
        <title>Mediterranean grassland soil C-N compound turnover is dependent on rainfall and depth, and is mediated by genomically divergent microorganisms.</title>
        <authorList>
            <person name="Diamond S."/>
            <person name="Andeer P.F."/>
            <person name="Li Z."/>
            <person name="Crits-Christoph A."/>
            <person name="Burstein D."/>
            <person name="Anantharaman K."/>
            <person name="Lane K.R."/>
            <person name="Thomas B.C."/>
            <person name="Pan C."/>
            <person name="Northen T.R."/>
            <person name="Banfield J.F."/>
        </authorList>
    </citation>
    <scope>NUCLEOTIDE SEQUENCE [LARGE SCALE GENOMIC DNA]</scope>
    <source>
        <strain evidence="9">NP_8</strain>
    </source>
</reference>
<keyword evidence="4 7" id="KW-0812">Transmembrane</keyword>
<name>A0A537IT99_9BACT</name>
<feature type="transmembrane region" description="Helical" evidence="7">
    <location>
        <begin position="111"/>
        <end position="129"/>
    </location>
</feature>
<evidence type="ECO:0000256" key="7">
    <source>
        <dbReference type="RuleBase" id="RU363032"/>
    </source>
</evidence>
<dbReference type="Gene3D" id="1.10.3720.10">
    <property type="entry name" value="MetI-like"/>
    <property type="match status" value="1"/>
</dbReference>
<feature type="transmembrane region" description="Helical" evidence="7">
    <location>
        <begin position="197"/>
        <end position="221"/>
    </location>
</feature>
<dbReference type="GO" id="GO:0055085">
    <property type="term" value="P:transmembrane transport"/>
    <property type="evidence" value="ECO:0007669"/>
    <property type="project" value="InterPro"/>
</dbReference>
<evidence type="ECO:0000256" key="4">
    <source>
        <dbReference type="ARBA" id="ARBA00022692"/>
    </source>
</evidence>
<evidence type="ECO:0000256" key="1">
    <source>
        <dbReference type="ARBA" id="ARBA00004651"/>
    </source>
</evidence>
<organism evidence="9 10">
    <name type="scientific">Candidatus Segetimicrobium genomatis</name>
    <dbReference type="NCBI Taxonomy" id="2569760"/>
    <lineage>
        <taxon>Bacteria</taxon>
        <taxon>Bacillati</taxon>
        <taxon>Candidatus Sysuimicrobiota</taxon>
        <taxon>Candidatus Sysuimicrobiia</taxon>
        <taxon>Candidatus Sysuimicrobiales</taxon>
        <taxon>Candidatus Segetimicrobiaceae</taxon>
        <taxon>Candidatus Segetimicrobium</taxon>
    </lineage>
</organism>
<comment type="caution">
    <text evidence="9">The sequence shown here is derived from an EMBL/GenBank/DDBJ whole genome shotgun (WGS) entry which is preliminary data.</text>
</comment>
<comment type="subcellular location">
    <subcellularLocation>
        <location evidence="1 7">Cell membrane</location>
        <topology evidence="1 7">Multi-pass membrane protein</topology>
    </subcellularLocation>
</comment>
<dbReference type="InterPro" id="IPR000515">
    <property type="entry name" value="MetI-like"/>
</dbReference>
<keyword evidence="6 7" id="KW-0472">Membrane</keyword>
<evidence type="ECO:0000256" key="2">
    <source>
        <dbReference type="ARBA" id="ARBA00022448"/>
    </source>
</evidence>
<dbReference type="Pfam" id="PF00528">
    <property type="entry name" value="BPD_transp_1"/>
    <property type="match status" value="1"/>
</dbReference>
<accession>A0A537IT99</accession>
<sequence length="280" mass="30953">MVRSSRRRVAIAYLTAAPFVLFAVFPFIWMLVASLKQDVELYDLAQNPFLVRAGITWEHYHFLFTHTAFPLWLRNSTVVAATTTAVSVLLAVLAAYALARLRFPLAEATTTFVFIVYLVPTTLLFLPLARLMAVFHLSNTLWSLIVTYPAFMVPFATWMLTAYFTTIPRDVEESALVDGCTRAGALRHVVLPLARPGIITAALFGFTLAYSEFIYSLTFISTTDLKTVTTGVVVDLIRGDFFYWGSLMGGALVASLPVVVLFSLFLDHYVAGLTAGAVRG</sequence>
<keyword evidence="5 7" id="KW-1133">Transmembrane helix</keyword>
<dbReference type="InterPro" id="IPR035906">
    <property type="entry name" value="MetI-like_sf"/>
</dbReference>
<dbReference type="SUPFAM" id="SSF161098">
    <property type="entry name" value="MetI-like"/>
    <property type="match status" value="1"/>
</dbReference>
<dbReference type="GO" id="GO:0005886">
    <property type="term" value="C:plasma membrane"/>
    <property type="evidence" value="ECO:0007669"/>
    <property type="project" value="UniProtKB-SubCell"/>
</dbReference>
<dbReference type="EMBL" id="VBAP01000056">
    <property type="protein sequence ID" value="TMI74551.1"/>
    <property type="molecule type" value="Genomic_DNA"/>
</dbReference>
<evidence type="ECO:0000313" key="10">
    <source>
        <dbReference type="Proteomes" id="UP000318834"/>
    </source>
</evidence>
<dbReference type="PANTHER" id="PTHR32243:SF18">
    <property type="entry name" value="INNER MEMBRANE ABC TRANSPORTER PERMEASE PROTEIN YCJP"/>
    <property type="match status" value="1"/>
</dbReference>
<gene>
    <name evidence="9" type="ORF">E6H05_07970</name>
</gene>
<keyword evidence="3" id="KW-1003">Cell membrane</keyword>
<dbReference type="PROSITE" id="PS50928">
    <property type="entry name" value="ABC_TM1"/>
    <property type="match status" value="1"/>
</dbReference>
<dbReference type="AlphaFoldDB" id="A0A537IT99"/>
<keyword evidence="2 7" id="KW-0813">Transport</keyword>
<dbReference type="CDD" id="cd06261">
    <property type="entry name" value="TM_PBP2"/>
    <property type="match status" value="1"/>
</dbReference>
<feature type="transmembrane region" description="Helical" evidence="7">
    <location>
        <begin position="241"/>
        <end position="266"/>
    </location>
</feature>
<dbReference type="InterPro" id="IPR050901">
    <property type="entry name" value="BP-dep_ABC_trans_perm"/>
</dbReference>
<evidence type="ECO:0000256" key="5">
    <source>
        <dbReference type="ARBA" id="ARBA00022989"/>
    </source>
</evidence>
<feature type="transmembrane region" description="Helical" evidence="7">
    <location>
        <begin position="141"/>
        <end position="164"/>
    </location>
</feature>